<evidence type="ECO:0000313" key="4">
    <source>
        <dbReference type="Proteomes" id="UP000253410"/>
    </source>
</evidence>
<dbReference type="Gene3D" id="2.60.40.1080">
    <property type="match status" value="18"/>
</dbReference>
<feature type="domain" description="BIG2" evidence="2">
    <location>
        <begin position="1532"/>
        <end position="1600"/>
    </location>
</feature>
<dbReference type="SMART" id="SM00635">
    <property type="entry name" value="BID_2"/>
    <property type="match status" value="17"/>
</dbReference>
<keyword evidence="1" id="KW-0732">Signal</keyword>
<dbReference type="Pfam" id="PF13585">
    <property type="entry name" value="CHU_C"/>
    <property type="match status" value="1"/>
</dbReference>
<feature type="domain" description="BIG2" evidence="2">
    <location>
        <begin position="2000"/>
        <end position="2068"/>
    </location>
</feature>
<comment type="caution">
    <text evidence="3">The sequence shown here is derived from an EMBL/GenBank/DDBJ whole genome shotgun (WGS) entry which is preliminary data.</text>
</comment>
<dbReference type="SUPFAM" id="SSF49373">
    <property type="entry name" value="Invasin/intimin cell-adhesion fragments"/>
    <property type="match status" value="18"/>
</dbReference>
<feature type="domain" description="BIG2" evidence="2">
    <location>
        <begin position="2464"/>
        <end position="2537"/>
    </location>
</feature>
<feature type="domain" description="BIG2" evidence="2">
    <location>
        <begin position="1834"/>
        <end position="1909"/>
    </location>
</feature>
<feature type="domain" description="BIG2" evidence="2">
    <location>
        <begin position="1368"/>
        <end position="1446"/>
    </location>
</feature>
<feature type="chain" id="PRO_5016891760" description="BIG2 domain-containing protein" evidence="1">
    <location>
        <begin position="21"/>
        <end position="2895"/>
    </location>
</feature>
<dbReference type="RefSeq" id="WP_113617409.1">
    <property type="nucleotide sequence ID" value="NZ_QFFJ01000002.1"/>
</dbReference>
<feature type="signal peptide" evidence="1">
    <location>
        <begin position="1"/>
        <end position="20"/>
    </location>
</feature>
<reference evidence="3 4" key="1">
    <citation type="submission" date="2018-05" db="EMBL/GenBank/DDBJ databases">
        <title>Chitinophaga sp. K3CV102501T nov., isolated from isolated from a monsoon evergreen broad-leaved forest soil.</title>
        <authorList>
            <person name="Lv Y."/>
        </authorList>
    </citation>
    <scope>NUCLEOTIDE SEQUENCE [LARGE SCALE GENOMIC DNA]</scope>
    <source>
        <strain evidence="3 4">GDMCC 1.1325</strain>
    </source>
</reference>
<evidence type="ECO:0000313" key="3">
    <source>
        <dbReference type="EMBL" id="RBL88664.1"/>
    </source>
</evidence>
<accession>A0A365XSG2</accession>
<dbReference type="Pfam" id="PF02368">
    <property type="entry name" value="Big_2"/>
    <property type="match status" value="11"/>
</dbReference>
<feature type="domain" description="BIG2" evidence="2">
    <location>
        <begin position="1610"/>
        <end position="1678"/>
    </location>
</feature>
<dbReference type="InterPro" id="IPR008964">
    <property type="entry name" value="Invasin/intimin_cell_adhesion"/>
</dbReference>
<dbReference type="Gene3D" id="2.60.40.2810">
    <property type="match status" value="1"/>
</dbReference>
<sequence>MMKKLLLSCLFVLAALLSQAQSTYYWVKGSGAWEDINHWSSTSGGTPNKSIIPGPDDDIYFDANSGLVNGTVVTLPVGSHAYCRNMSWVGVTGNATFRTTSTASKYTLYISGSVELASSVAYGMMSIVFNGPTPATFKANGAARVNAAGWYNPLTVDKPGSSLKILGDIPGSFALRNLYLTNGKLDLSGGTHTFGSFISNNNNVREVDITNATMILSTVSQPSTWDLEGTNYTLYATGSYIQTVNFGSNGGNYPKVDITGTDNGMVINGTTFSTLTFTSTASTPGMVRIGMNNIIDQLEFKSHGNIRAGGNQIARLLMAPGKQLLVWGASTITALLRMNAQDCAGLSELLGADSQAALNFGAGATTDLRNVYAKDVTFGGSIVLPVSFQGLDGGGNTGMDIQPLSGGTTMYWVGGAGDWNDQNHWSATSGGTGGYCVPLSADNVIFDANSGFAAGNNTVSTTTNTWCHNMTWTNLSTPVTFTTSAGYTAEVWGSLSLDPNVTMTATLTMKGAEDVTLTTNGSSQGKLTLTITKPVGSVTLTDNFTNPQASIVLNSGKLYMASRKLDIYQFKSNTNNARTIDITNATITTSYNWELTGTGRTWVNNGAGSFITSNDYFLVSGLTYPKVYCTSDLDHFNISGATIDELIFTNPNPLSKADISGNNIIGTLEFKGAGDIRGGGNQIARLLMSPSSINKFAGNNTIKERIRLNSATCSGLGEMRGPGTLNFSPGVTFDLANVYIQNMTATGSGIPIPVTGVDAGGNTGFSITATAGGNRYWIGGSGDWNDPSHWSASSGGPGGACVPTAIDNVFFDANSFTNGSSTVSVAAGNAYCRNMDWTGAGFNPEFNHTTSFSMEIWGNLVMNPVVTMNASPVFKGPSDVTITTNGSGKGSLVISIDKPATNTVRFLDNFINPAGGTISPKSGIVDLTGLTIKLSSISDYYSTGPTTIKITNATINVTEWYYAKSTSRTLEASGSSITAISFYTSGSVYNKVDVQTSDGNKIAISGATITDLLFSNTTNPSGAFINANNTIGRLEFKSSGRITGINNTIGTLIFTPGKIYTFTANTNTTITGDWFGNGTPCRLTEINTGGPGNATVTKTTGTVNFDYVRVKGITAAGITPFKAGEHSLDQGSNVNWSFKPYNSSAPITGLGPDLILCSDKFPYTLTTDGFFGSPMCQYKWNDGSTDPTLVVTKGGTYSVSVTFPDGCSSSGTIKITESKVVVPAITGNLNVCEQVTTLLANTTPGGIWSSNATTVASIDATGLVTGIKAGTADMMYEVTNADGCKASQTATVTVNALPVVSPIAGTTSVCVGVTTALNSTTTGGVWSSNNNAIATVNASGVVTGVAAGTADIIYEVTNANGCKAQQKATVTVKALPVVSPITGTTNVCVGSTTTLNNATTGGTWSSSNTAVATVDANGLVMGVAVGSANIKYEVTNADGCKAQQIATVTVNALPVVSPITGTTSVCVGVTTTLNSTTTGGIWGSSNTAVATIDANGLVTGVSAGTATITYEVTNANGCKSKQAATITVNALPVVSPITGTTSVCVGVTTTLNNTTPGGVWSCSNAAVATIDANGLVTGVSAGTATITYEVTNANGCKSKQTTTVTVNALPVVSPITGTTNVCTSFTTTLSNTTPGGIWSSSNTAVATIDANGLVTGVSAGTSTITYEVTNANGCKVQQTTTVTVNALPVVSPITGTNSVCVGVTITLNSTTPGGIWSSSNTAVATIDANGLVTGVSAGTATITYEVTNANGCKSKQAATITVNALPVVSPITGTTSVCVGVTTTLNSTTPGGVWSSSNTAVATIDATGVVTCVSAGTATITYEVTNANGCKAQQTTTVTVNALPVVTPITGANSVCVEVTTSLNSTTPGGVWSSSNTAVATIDASGVVTGISAGTSIITYEVTNANGCKSKQTATITVNALPVVSPITGTNSVCVGVTTTLNSTTPGGIWGSSNTAVATIDASGQVTGVSAGTSTITYEVTNANGCKSKQTTTVTVNALPVVSPITGTTNVCTSFTTTLSNTTPGGIWSSSNTAVATIDANGLVTGVSAGTSTITYEVTNANGCKTQQTTTVTVNALPVVSPITGTTSVCVGVTTALNSTTPGGVWSSSNTAVATIDASGLVTGVSAGTSTITYEVTNASGCKSQQTATVTVNALPVVSPITGTNNVCIGLTTNLTNTTPGGIWSSSNTAVATIDASGVVTGISAGTSTITYEVTNANGCKAQQTTIVTVNALPVVSPITGATSVCVGVTTSLNSTTPGGIWSSSNTAVATIDANGLVTGVSAGTSTITYEVTNANGCKTQQTTIVAVNALPVVSPITGTTNVCTGFTTSLNNTTPGGVWSSSNTAVATIDANGLVTGVSAGTTTITYEVTNANGCKAQQSLAITVYALPVVSPITGTTNVCAGSSTTLSNTTAGGIWSSSNTAVATIDASGLVTGISAGTATITYEVTNASNCKSQQTVTITVYALPVVSPITGTTSLCNGTTTALSNATPGGLWSSSNTAVATIDANGLVTGVSAGTATIVYEVTNANGCKTQQTAIVTVKALPVVSPITGATTVCLGGTTTLSNNTPGGTWSSNNPNLASIGSDGTVNGVVAGTVIITYQLTAAGCFNSTSITLTVSDCTNTAPPVAQNDVAETYADTPVDINVLNNDSQQNGTINPASVQIVRQPAHGSVTIKLDGTVTYTPAAGYNGTDNFVYTVKNMAGMESNQATVQITILEGPVAVDDDATTSSDKPVSIPVLANDRGKIDPSTVVVTLQPKQGSVTVNADGTITYTPARKYAGKDNFRYQFKDKNGKVSNEATVNIEVEAEELYIPNAITPNNDGKNDRFVIPGISKYPGTTLTIFNRWGNEVYYSPNYDNRWDGTGLSGGTYYYILKLNTGQDSKVYKGWIQLLR</sequence>
<dbReference type="InterPro" id="IPR026341">
    <property type="entry name" value="T9SS_type_B"/>
</dbReference>
<proteinExistence type="predicted"/>
<dbReference type="EMBL" id="QFFJ01000002">
    <property type="protein sequence ID" value="RBL88664.1"/>
    <property type="molecule type" value="Genomic_DNA"/>
</dbReference>
<name>A0A365XSG2_9BACT</name>
<feature type="domain" description="BIG2" evidence="2">
    <location>
        <begin position="2308"/>
        <end position="2380"/>
    </location>
</feature>
<feature type="domain" description="BIG2" evidence="2">
    <location>
        <begin position="1296"/>
        <end position="1367"/>
    </location>
</feature>
<feature type="domain" description="BIG2" evidence="2">
    <location>
        <begin position="2386"/>
        <end position="2462"/>
    </location>
</feature>
<feature type="domain" description="BIG2" evidence="2">
    <location>
        <begin position="2234"/>
        <end position="2302"/>
    </location>
</feature>
<feature type="domain" description="BIG2" evidence="2">
    <location>
        <begin position="1209"/>
        <end position="1290"/>
    </location>
</feature>
<dbReference type="OrthoDB" id="7794186at2"/>
<feature type="domain" description="BIG2" evidence="2">
    <location>
        <begin position="1680"/>
        <end position="1756"/>
    </location>
</feature>
<feature type="domain" description="BIG2" evidence="2">
    <location>
        <begin position="1922"/>
        <end position="1990"/>
    </location>
</feature>
<feature type="domain" description="BIG2" evidence="2">
    <location>
        <begin position="2078"/>
        <end position="2150"/>
    </location>
</feature>
<feature type="domain" description="BIG2" evidence="2">
    <location>
        <begin position="2156"/>
        <end position="2226"/>
    </location>
</feature>
<evidence type="ECO:0000256" key="1">
    <source>
        <dbReference type="SAM" id="SignalP"/>
    </source>
</evidence>
<gene>
    <name evidence="3" type="ORF">DF182_19030</name>
</gene>
<organism evidence="3 4">
    <name type="scientific">Chitinophaga flava</name>
    <dbReference type="NCBI Taxonomy" id="2259036"/>
    <lineage>
        <taxon>Bacteria</taxon>
        <taxon>Pseudomonadati</taxon>
        <taxon>Bacteroidota</taxon>
        <taxon>Chitinophagia</taxon>
        <taxon>Chitinophagales</taxon>
        <taxon>Chitinophagaceae</taxon>
        <taxon>Chitinophaga</taxon>
    </lineage>
</organism>
<feature type="domain" description="BIG2" evidence="2">
    <location>
        <begin position="1766"/>
        <end position="1831"/>
    </location>
</feature>
<evidence type="ECO:0000259" key="2">
    <source>
        <dbReference type="SMART" id="SM00635"/>
    </source>
</evidence>
<dbReference type="Gene3D" id="2.60.40.3440">
    <property type="match status" value="1"/>
</dbReference>
<dbReference type="InterPro" id="IPR003343">
    <property type="entry name" value="Big_2"/>
</dbReference>
<dbReference type="NCBIfam" id="TIGR04131">
    <property type="entry name" value="Bac_Flav_CTERM"/>
    <property type="match status" value="1"/>
</dbReference>
<feature type="domain" description="BIG2" evidence="2">
    <location>
        <begin position="1454"/>
        <end position="1522"/>
    </location>
</feature>
<protein>
    <recommendedName>
        <fullName evidence="2">BIG2 domain-containing protein</fullName>
    </recommendedName>
</protein>
<keyword evidence="4" id="KW-1185">Reference proteome</keyword>
<dbReference type="Proteomes" id="UP000253410">
    <property type="component" value="Unassembled WGS sequence"/>
</dbReference>
<dbReference type="Pfam" id="PF17963">
    <property type="entry name" value="Big_9"/>
    <property type="match status" value="2"/>
</dbReference>